<comment type="caution">
    <text evidence="8">The sequence shown here is derived from an EMBL/GenBank/DDBJ whole genome shotgun (WGS) entry which is preliminary data.</text>
</comment>
<reference evidence="8 9" key="1">
    <citation type="submission" date="2016-07" db="EMBL/GenBank/DDBJ databases">
        <title>Pervasive Adenine N6-methylation of Active Genes in Fungi.</title>
        <authorList>
            <consortium name="DOE Joint Genome Institute"/>
            <person name="Mondo S.J."/>
            <person name="Dannebaum R.O."/>
            <person name="Kuo R.C."/>
            <person name="Labutti K."/>
            <person name="Haridas S."/>
            <person name="Kuo A."/>
            <person name="Salamov A."/>
            <person name="Ahrendt S.R."/>
            <person name="Lipzen A."/>
            <person name="Sullivan W."/>
            <person name="Andreopoulos W.B."/>
            <person name="Clum A."/>
            <person name="Lindquist E."/>
            <person name="Daum C."/>
            <person name="Ramamoorthy G.K."/>
            <person name="Gryganskyi A."/>
            <person name="Culley D."/>
            <person name="Magnuson J.K."/>
            <person name="James T.Y."/>
            <person name="O'Malley M.A."/>
            <person name="Stajich J.E."/>
            <person name="Spatafora J.W."/>
            <person name="Visel A."/>
            <person name="Grigoriev I.V."/>
        </authorList>
    </citation>
    <scope>NUCLEOTIDE SEQUENCE [LARGE SCALE GENOMIC DNA]</scope>
    <source>
        <strain evidence="8 9">CBS 129021</strain>
    </source>
</reference>
<feature type="binding site" description="axial binding residue" evidence="7">
    <location>
        <position position="140"/>
    </location>
    <ligand>
        <name>heme</name>
        <dbReference type="ChEBI" id="CHEBI:30413"/>
    </ligand>
    <ligandPart>
        <name>Fe</name>
        <dbReference type="ChEBI" id="CHEBI:18248"/>
    </ligandPart>
</feature>
<dbReference type="GO" id="GO:0005506">
    <property type="term" value="F:iron ion binding"/>
    <property type="evidence" value="ECO:0007669"/>
    <property type="project" value="InterPro"/>
</dbReference>
<dbReference type="GO" id="GO:0016705">
    <property type="term" value="F:oxidoreductase activity, acting on paired donors, with incorporation or reduction of molecular oxygen"/>
    <property type="evidence" value="ECO:0007669"/>
    <property type="project" value="InterPro"/>
</dbReference>
<dbReference type="Pfam" id="PF00067">
    <property type="entry name" value="p450"/>
    <property type="match status" value="1"/>
</dbReference>
<dbReference type="OrthoDB" id="1470350at2759"/>
<dbReference type="PANTHER" id="PTHR24305">
    <property type="entry name" value="CYTOCHROME P450"/>
    <property type="match status" value="1"/>
</dbReference>
<keyword evidence="6" id="KW-0560">Oxidoreductase</keyword>
<evidence type="ECO:0000256" key="1">
    <source>
        <dbReference type="ARBA" id="ARBA00001971"/>
    </source>
</evidence>
<dbReference type="InterPro" id="IPR036396">
    <property type="entry name" value="Cyt_P450_sf"/>
</dbReference>
<evidence type="ECO:0000256" key="4">
    <source>
        <dbReference type="ARBA" id="ARBA00022723"/>
    </source>
</evidence>
<keyword evidence="6" id="KW-0503">Monooxygenase</keyword>
<evidence type="ECO:0000313" key="8">
    <source>
        <dbReference type="EMBL" id="ORY68349.1"/>
    </source>
</evidence>
<dbReference type="SUPFAM" id="SSF48264">
    <property type="entry name" value="Cytochrome P450"/>
    <property type="match status" value="1"/>
</dbReference>
<dbReference type="STRING" id="1141098.A0A1Y2E9W9"/>
<comment type="similarity">
    <text evidence="2">Belongs to the cytochrome P450 family.</text>
</comment>
<dbReference type="GO" id="GO:0020037">
    <property type="term" value="F:heme binding"/>
    <property type="evidence" value="ECO:0007669"/>
    <property type="project" value="InterPro"/>
</dbReference>
<keyword evidence="4 7" id="KW-0479">Metal-binding</keyword>
<comment type="cofactor">
    <cofactor evidence="1 7">
        <name>heme</name>
        <dbReference type="ChEBI" id="CHEBI:30413"/>
    </cofactor>
</comment>
<evidence type="ECO:0000256" key="5">
    <source>
        <dbReference type="ARBA" id="ARBA00023004"/>
    </source>
</evidence>
<evidence type="ECO:0000313" key="9">
    <source>
        <dbReference type="Proteomes" id="UP000193689"/>
    </source>
</evidence>
<evidence type="ECO:0000256" key="3">
    <source>
        <dbReference type="ARBA" id="ARBA00022617"/>
    </source>
</evidence>
<dbReference type="InterPro" id="IPR050121">
    <property type="entry name" value="Cytochrome_P450_monoxygenase"/>
</dbReference>
<keyword evidence="3 7" id="KW-0349">Heme</keyword>
<evidence type="ECO:0000256" key="6">
    <source>
        <dbReference type="ARBA" id="ARBA00023033"/>
    </source>
</evidence>
<dbReference type="GO" id="GO:0004497">
    <property type="term" value="F:monooxygenase activity"/>
    <property type="evidence" value="ECO:0007669"/>
    <property type="project" value="UniProtKB-KW"/>
</dbReference>
<evidence type="ECO:0000256" key="7">
    <source>
        <dbReference type="PIRSR" id="PIRSR602403-1"/>
    </source>
</evidence>
<sequence>MAAGHDTSANVLSWCVYLMATKPEVQNKLRDETRELGQDSEITFERLDTLPYMNNFVKETLRVYANATTIHCQANVDETICGTFIPKGTTFGVVPHVSLMTPLIWGDDVDDFDPGRWDLLSEAAQSPYAFSTFSNSPRICLGRLFAMREIKIILVEMVRNYRFLEVDGPFTVENPSLTLRP</sequence>
<organism evidence="8 9">
    <name type="scientific">Pseudomassariella vexata</name>
    <dbReference type="NCBI Taxonomy" id="1141098"/>
    <lineage>
        <taxon>Eukaryota</taxon>
        <taxon>Fungi</taxon>
        <taxon>Dikarya</taxon>
        <taxon>Ascomycota</taxon>
        <taxon>Pezizomycotina</taxon>
        <taxon>Sordariomycetes</taxon>
        <taxon>Xylariomycetidae</taxon>
        <taxon>Amphisphaeriales</taxon>
        <taxon>Pseudomassariaceae</taxon>
        <taxon>Pseudomassariella</taxon>
    </lineage>
</organism>
<gene>
    <name evidence="8" type="ORF">BCR38DRAFT_471932</name>
</gene>
<accession>A0A1Y2E9W9</accession>
<protein>
    <submittedName>
        <fullName evidence="8">Cytochrome P450</fullName>
    </submittedName>
</protein>
<dbReference type="PANTHER" id="PTHR24305:SF166">
    <property type="entry name" value="CYTOCHROME P450 12A4, MITOCHONDRIAL-RELATED"/>
    <property type="match status" value="1"/>
</dbReference>
<dbReference type="InterPro" id="IPR002403">
    <property type="entry name" value="Cyt_P450_E_grp-IV"/>
</dbReference>
<dbReference type="EMBL" id="MCFJ01000003">
    <property type="protein sequence ID" value="ORY68349.1"/>
    <property type="molecule type" value="Genomic_DNA"/>
</dbReference>
<dbReference type="RefSeq" id="XP_040718636.1">
    <property type="nucleotide sequence ID" value="XM_040862886.1"/>
</dbReference>
<dbReference type="Proteomes" id="UP000193689">
    <property type="component" value="Unassembled WGS sequence"/>
</dbReference>
<keyword evidence="9" id="KW-1185">Reference proteome</keyword>
<dbReference type="AlphaFoldDB" id="A0A1Y2E9W9"/>
<proteinExistence type="inferred from homology"/>
<dbReference type="Gene3D" id="1.10.630.10">
    <property type="entry name" value="Cytochrome P450"/>
    <property type="match status" value="1"/>
</dbReference>
<dbReference type="InterPro" id="IPR001128">
    <property type="entry name" value="Cyt_P450"/>
</dbReference>
<dbReference type="InParanoid" id="A0A1Y2E9W9"/>
<keyword evidence="5 7" id="KW-0408">Iron</keyword>
<name>A0A1Y2E9W9_9PEZI</name>
<evidence type="ECO:0000256" key="2">
    <source>
        <dbReference type="ARBA" id="ARBA00010617"/>
    </source>
</evidence>
<dbReference type="GeneID" id="63779098"/>
<dbReference type="PRINTS" id="PR00385">
    <property type="entry name" value="P450"/>
</dbReference>
<dbReference type="PRINTS" id="PR00465">
    <property type="entry name" value="EP450IV"/>
</dbReference>